<dbReference type="SUPFAM" id="SSF117074">
    <property type="entry name" value="Hypothetical protein PA1324"/>
    <property type="match status" value="1"/>
</dbReference>
<dbReference type="Pfam" id="PF17210">
    <property type="entry name" value="SdrD_B"/>
    <property type="match status" value="1"/>
</dbReference>
<evidence type="ECO:0000256" key="5">
    <source>
        <dbReference type="SAM" id="SignalP"/>
    </source>
</evidence>
<feature type="region of interest" description="Disordered" evidence="4">
    <location>
        <begin position="317"/>
        <end position="352"/>
    </location>
</feature>
<sequence>MGITPTFAGGGGKKVFATLAGAAFASVLALGAGHNAAFAATGAATIHTAGAKAGTFKAVGFKAANGAIAVRSSAVRPADSDRESHVEGIVWFDANKNGERDRDEPGIENVKVVAKDKNEDEAGETTTDRDGKFRLAISDDGSFEICFEPREARNLPSEVRGENLHPVKQSRHSHVNKCKCIWVKARSGRTAFVDAGFHNDPNGTHHKDCRHKHHERDHHVHHPRHHHHHNRHHHHRDQHHHHQHCNRGHCHAEHGYRDEIKRGWVSYGGGGHHVRSEKPSLRRHGRGGHVRSCSGHNCGAKKVWYERRLQGFRHDGHHAHHDRHAHHGHRHHRHHHRHHPHHHRHHHGEHHQ</sequence>
<evidence type="ECO:0000256" key="4">
    <source>
        <dbReference type="SAM" id="MobiDB-lite"/>
    </source>
</evidence>
<evidence type="ECO:0000313" key="7">
    <source>
        <dbReference type="EMBL" id="SDG93401.1"/>
    </source>
</evidence>
<proteinExistence type="predicted"/>
<feature type="domain" description="SD-repeat containing protein B" evidence="6">
    <location>
        <begin position="89"/>
        <end position="162"/>
    </location>
</feature>
<dbReference type="RefSeq" id="WP_176955387.1">
    <property type="nucleotide sequence ID" value="NZ_FNCN01000009.1"/>
</dbReference>
<keyword evidence="8" id="KW-1185">Reference proteome</keyword>
<dbReference type="STRING" id="504805.SAMN05421505_109167"/>
<feature type="chain" id="PRO_5011580372" description="SD-repeat containing protein B domain-containing protein" evidence="5">
    <location>
        <begin position="40"/>
        <end position="352"/>
    </location>
</feature>
<dbReference type="GO" id="GO:0005576">
    <property type="term" value="C:extracellular region"/>
    <property type="evidence" value="ECO:0007669"/>
    <property type="project" value="UniProtKB-SubCell"/>
</dbReference>
<evidence type="ECO:0000256" key="2">
    <source>
        <dbReference type="ARBA" id="ARBA00022525"/>
    </source>
</evidence>
<dbReference type="InterPro" id="IPR033764">
    <property type="entry name" value="Sdr_B"/>
</dbReference>
<dbReference type="EMBL" id="FNCN01000009">
    <property type="protein sequence ID" value="SDG93401.1"/>
    <property type="molecule type" value="Genomic_DNA"/>
</dbReference>
<feature type="compositionally biased region" description="Basic residues" evidence="4">
    <location>
        <begin position="207"/>
        <end position="249"/>
    </location>
</feature>
<feature type="signal peptide" evidence="5">
    <location>
        <begin position="1"/>
        <end position="39"/>
    </location>
</feature>
<organism evidence="7 8">
    <name type="scientific">Sinosporangium album</name>
    <dbReference type="NCBI Taxonomy" id="504805"/>
    <lineage>
        <taxon>Bacteria</taxon>
        <taxon>Bacillati</taxon>
        <taxon>Actinomycetota</taxon>
        <taxon>Actinomycetes</taxon>
        <taxon>Streptosporangiales</taxon>
        <taxon>Streptosporangiaceae</taxon>
        <taxon>Sinosporangium</taxon>
    </lineage>
</organism>
<feature type="region of interest" description="Disordered" evidence="4">
    <location>
        <begin position="203"/>
        <end position="249"/>
    </location>
</feature>
<dbReference type="AlphaFoldDB" id="A0A1G7YAB7"/>
<evidence type="ECO:0000256" key="1">
    <source>
        <dbReference type="ARBA" id="ARBA00004613"/>
    </source>
</evidence>
<dbReference type="Gene3D" id="2.60.40.10">
    <property type="entry name" value="Immunoglobulins"/>
    <property type="match status" value="1"/>
</dbReference>
<keyword evidence="2" id="KW-0964">Secreted</keyword>
<dbReference type="InterPro" id="IPR013783">
    <property type="entry name" value="Ig-like_fold"/>
</dbReference>
<reference evidence="7 8" key="1">
    <citation type="submission" date="2016-10" db="EMBL/GenBank/DDBJ databases">
        <authorList>
            <person name="de Groot N.N."/>
        </authorList>
    </citation>
    <scope>NUCLEOTIDE SEQUENCE [LARGE SCALE GENOMIC DNA]</scope>
    <source>
        <strain evidence="7 8">CPCC 201354</strain>
    </source>
</reference>
<accession>A0A1G7YAB7</accession>
<dbReference type="Proteomes" id="UP000198923">
    <property type="component" value="Unassembled WGS sequence"/>
</dbReference>
<protein>
    <recommendedName>
        <fullName evidence="6">SD-repeat containing protein B domain-containing protein</fullName>
    </recommendedName>
</protein>
<comment type="subcellular location">
    <subcellularLocation>
        <location evidence="1">Secreted</location>
    </subcellularLocation>
</comment>
<evidence type="ECO:0000256" key="3">
    <source>
        <dbReference type="ARBA" id="ARBA00022729"/>
    </source>
</evidence>
<dbReference type="GO" id="GO:0005975">
    <property type="term" value="P:carbohydrate metabolic process"/>
    <property type="evidence" value="ECO:0007669"/>
    <property type="project" value="UniProtKB-ARBA"/>
</dbReference>
<gene>
    <name evidence="7" type="ORF">SAMN05421505_109167</name>
</gene>
<evidence type="ECO:0000259" key="6">
    <source>
        <dbReference type="Pfam" id="PF17210"/>
    </source>
</evidence>
<name>A0A1G7YAB7_9ACTN</name>
<feature type="region of interest" description="Disordered" evidence="4">
    <location>
        <begin position="270"/>
        <end position="293"/>
    </location>
</feature>
<evidence type="ECO:0000313" key="8">
    <source>
        <dbReference type="Proteomes" id="UP000198923"/>
    </source>
</evidence>
<keyword evidence="3 5" id="KW-0732">Signal</keyword>